<dbReference type="Gene3D" id="3.30.1370.60">
    <property type="entry name" value="Hypothetical oxidoreductase yiak, domain 2"/>
    <property type="match status" value="1"/>
</dbReference>
<gene>
    <name evidence="4" type="ORF">SEMRO_72_G039750.1</name>
</gene>
<organism evidence="4 5">
    <name type="scientific">Seminavis robusta</name>
    <dbReference type="NCBI Taxonomy" id="568900"/>
    <lineage>
        <taxon>Eukaryota</taxon>
        <taxon>Sar</taxon>
        <taxon>Stramenopiles</taxon>
        <taxon>Ochrophyta</taxon>
        <taxon>Bacillariophyta</taxon>
        <taxon>Bacillariophyceae</taxon>
        <taxon>Bacillariophycidae</taxon>
        <taxon>Naviculales</taxon>
        <taxon>Naviculaceae</taxon>
        <taxon>Seminavis</taxon>
    </lineage>
</organism>
<name>A0A9N8H4V5_9STRA</name>
<evidence type="ECO:0000313" key="5">
    <source>
        <dbReference type="Proteomes" id="UP001153069"/>
    </source>
</evidence>
<dbReference type="PANTHER" id="PTHR11091:SF0">
    <property type="entry name" value="MALATE DEHYDROGENASE"/>
    <property type="match status" value="1"/>
</dbReference>
<proteinExistence type="inferred from homology"/>
<comment type="caution">
    <text evidence="4">The sequence shown here is derived from an EMBL/GenBank/DDBJ whole genome shotgun (WGS) entry which is preliminary data.</text>
</comment>
<keyword evidence="2" id="KW-0560">Oxidoreductase</keyword>
<dbReference type="Proteomes" id="UP001153069">
    <property type="component" value="Unassembled WGS sequence"/>
</dbReference>
<dbReference type="InterPro" id="IPR043144">
    <property type="entry name" value="Mal/L-sulf/L-lact_DH-like_ah"/>
</dbReference>
<keyword evidence="5" id="KW-1185">Reference proteome</keyword>
<dbReference type="Pfam" id="PF02615">
    <property type="entry name" value="Ldh_2"/>
    <property type="match status" value="1"/>
</dbReference>
<dbReference type="GO" id="GO:0016491">
    <property type="term" value="F:oxidoreductase activity"/>
    <property type="evidence" value="ECO:0007669"/>
    <property type="project" value="UniProtKB-KW"/>
</dbReference>
<dbReference type="AlphaFoldDB" id="A0A9N8H4V5"/>
<comment type="similarity">
    <text evidence="1">Belongs to the LDH2/MDH2 oxidoreductase family.</text>
</comment>
<evidence type="ECO:0000256" key="2">
    <source>
        <dbReference type="ARBA" id="ARBA00023002"/>
    </source>
</evidence>
<evidence type="ECO:0000256" key="3">
    <source>
        <dbReference type="SAM" id="SignalP"/>
    </source>
</evidence>
<evidence type="ECO:0000313" key="4">
    <source>
        <dbReference type="EMBL" id="CAB9499932.1"/>
    </source>
</evidence>
<dbReference type="InterPro" id="IPR003767">
    <property type="entry name" value="Malate/L-lactate_DH-like"/>
</dbReference>
<evidence type="ECO:0000256" key="1">
    <source>
        <dbReference type="ARBA" id="ARBA00006056"/>
    </source>
</evidence>
<accession>A0A9N8H4V5</accession>
<feature type="chain" id="PRO_5040334107" evidence="3">
    <location>
        <begin position="26"/>
        <end position="503"/>
    </location>
</feature>
<dbReference type="PANTHER" id="PTHR11091">
    <property type="entry name" value="OXIDOREDUCTASE-RELATED"/>
    <property type="match status" value="1"/>
</dbReference>
<reference evidence="4" key="1">
    <citation type="submission" date="2020-06" db="EMBL/GenBank/DDBJ databases">
        <authorList>
            <consortium name="Plant Systems Biology data submission"/>
        </authorList>
    </citation>
    <scope>NUCLEOTIDE SEQUENCE</scope>
    <source>
        <strain evidence="4">D6</strain>
    </source>
</reference>
<dbReference type="InterPro" id="IPR036111">
    <property type="entry name" value="Mal/L-sulfo/L-lacto_DH-like_sf"/>
</dbReference>
<dbReference type="OrthoDB" id="7881616at2759"/>
<dbReference type="Gene3D" id="1.10.1530.10">
    <property type="match status" value="1"/>
</dbReference>
<dbReference type="EMBL" id="CAICTM010000071">
    <property type="protein sequence ID" value="CAB9499932.1"/>
    <property type="molecule type" value="Genomic_DNA"/>
</dbReference>
<dbReference type="InterPro" id="IPR043143">
    <property type="entry name" value="Mal/L-sulf/L-lact_DH-like_NADP"/>
</dbReference>
<protein>
    <submittedName>
        <fullName evidence="4">L-sulfolactate dehydrogenase</fullName>
    </submittedName>
</protein>
<keyword evidence="3" id="KW-0732">Signal</keyword>
<feature type="signal peptide" evidence="3">
    <location>
        <begin position="1"/>
        <end position="25"/>
    </location>
</feature>
<sequence length="503" mass="54514">MLLTTKGRCLVAIAWCLVALGVVGAARIPFTTRVASTIRGGASKSSAATKKHLSKEESDELRQQILALISKNPKGHEDADLRTTVADLLQEYASSSPQVDPSDIVFVIGAQVYGAEKVEFPHHEESVDPVIVDFDFMKQFMKDVFLSYGVTPERAEICSEVLMEADRRGIDSHGLGRLKPIYCDRMDQGILWPDKPITIIKETETTALVDGNLGLGLYIGPYCMQLAIDKAKKFGVGFVAAQNSTHYGIAGYYTSMACEQGCVGFSGTNARPSIAPTFGTEPMLGTNPLCFGIPSDEAFDFNIDCATSVNQRGKIERYAREGLATPAGAVIDDAGIERTDTEGILKDMVLGKCALTPVGGAGEHLGGYKGYSWAVVVELLSTAFQSGPFGEAVCGVDRATGKPCPMPLGHFFLAIDIEALCPLDTFKENVGSLLRAIRESRKSPLGPGRIWTAGEKENDCRVERYAQGGMVVPPSLQKNMELLRDKQQVLKEKYAVLPWEENN</sequence>
<dbReference type="SUPFAM" id="SSF89733">
    <property type="entry name" value="L-sulfolactate dehydrogenase-like"/>
    <property type="match status" value="1"/>
</dbReference>